<evidence type="ECO:0000256" key="4">
    <source>
        <dbReference type="ARBA" id="ARBA00023027"/>
    </source>
</evidence>
<dbReference type="InterPro" id="IPR029056">
    <property type="entry name" value="Ribokinase-like"/>
</dbReference>
<dbReference type="EMBL" id="JACDQQ010000043">
    <property type="protein sequence ID" value="MBA0083439.1"/>
    <property type="molecule type" value="Genomic_DNA"/>
</dbReference>
<dbReference type="PROSITE" id="PS51383">
    <property type="entry name" value="YJEF_C_3"/>
    <property type="match status" value="1"/>
</dbReference>
<dbReference type="AlphaFoldDB" id="A0A7V8NL99"/>
<dbReference type="CDD" id="cd01171">
    <property type="entry name" value="YXKO-related"/>
    <property type="match status" value="1"/>
</dbReference>
<dbReference type="InterPro" id="IPR017953">
    <property type="entry name" value="Carbohydrate_kinase_pred_CS"/>
</dbReference>
<keyword evidence="5" id="KW-0456">Lyase</keyword>
<dbReference type="NCBIfam" id="TIGR00196">
    <property type="entry name" value="yjeF_cterm"/>
    <property type="match status" value="1"/>
</dbReference>
<accession>A0A7V8NL99</accession>
<proteinExistence type="inferred from homology"/>
<dbReference type="GO" id="GO:0005524">
    <property type="term" value="F:ATP binding"/>
    <property type="evidence" value="ECO:0007669"/>
    <property type="project" value="UniProtKB-KW"/>
</dbReference>
<name>A0A7V8NL99_9BACT</name>
<feature type="non-terminal residue" evidence="7">
    <location>
        <position position="1"/>
    </location>
</feature>
<dbReference type="InterPro" id="IPR000631">
    <property type="entry name" value="CARKD"/>
</dbReference>
<dbReference type="Gene3D" id="3.40.1190.20">
    <property type="match status" value="1"/>
</dbReference>
<keyword evidence="4" id="KW-0520">NAD</keyword>
<evidence type="ECO:0000256" key="5">
    <source>
        <dbReference type="ARBA" id="ARBA00023239"/>
    </source>
</evidence>
<keyword evidence="8" id="KW-1185">Reference proteome</keyword>
<feature type="domain" description="YjeF C-terminal" evidence="6">
    <location>
        <begin position="4"/>
        <end position="292"/>
    </location>
</feature>
<evidence type="ECO:0000313" key="7">
    <source>
        <dbReference type="EMBL" id="MBA0083439.1"/>
    </source>
</evidence>
<dbReference type="PANTHER" id="PTHR12592">
    <property type="entry name" value="ATP-DEPENDENT (S)-NAD(P)H-HYDRATE DEHYDRATASE FAMILY MEMBER"/>
    <property type="match status" value="1"/>
</dbReference>
<dbReference type="GO" id="GO:0052856">
    <property type="term" value="F:NAD(P)HX epimerase activity"/>
    <property type="evidence" value="ECO:0007669"/>
    <property type="project" value="TreeGrafter"/>
</dbReference>
<reference evidence="7" key="1">
    <citation type="submission" date="2020-06" db="EMBL/GenBank/DDBJ databases">
        <title>Legume-microbial interactions unlock mineral nutrients during tropical forest succession.</title>
        <authorList>
            <person name="Epihov D.Z."/>
        </authorList>
    </citation>
    <scope>NUCLEOTIDE SEQUENCE [LARGE SCALE GENOMIC DNA]</scope>
    <source>
        <strain evidence="7">Pan2503</strain>
    </source>
</reference>
<evidence type="ECO:0000256" key="2">
    <source>
        <dbReference type="ARBA" id="ARBA00022840"/>
    </source>
</evidence>
<dbReference type="GO" id="GO:0110051">
    <property type="term" value="P:metabolite repair"/>
    <property type="evidence" value="ECO:0007669"/>
    <property type="project" value="TreeGrafter"/>
</dbReference>
<gene>
    <name evidence="7" type="ORF">HRJ53_00425</name>
</gene>
<evidence type="ECO:0000256" key="1">
    <source>
        <dbReference type="ARBA" id="ARBA00022741"/>
    </source>
</evidence>
<sequence>SWIEPREFLNLPLVRRVDSHKGNYGHVLLIAGSLGKSGAAILAGRGALRSGAGLVTVASPEAALPIIAASQAELMTVPLVSTKLGTIAAANGNPSRLHALTQGKTLLAMGPGVGTHRETQKFITSLVRQTELPVILDADGLNAFAGRARDLAKRSTKHLALTPHPGEMARLLGVSNATVQADRLAIAWKAADAWNAHVILKGFHTILATPDGHAFVNTTGSARMAKGGSGDVLTGILAGTVSQLGVQNWESALALGVYLHGRAGDARPPRHEETTLLAGEIADALPYTYDQLLTELRDLV</sequence>
<evidence type="ECO:0000256" key="3">
    <source>
        <dbReference type="ARBA" id="ARBA00022857"/>
    </source>
</evidence>
<dbReference type="PANTHER" id="PTHR12592:SF0">
    <property type="entry name" value="ATP-DEPENDENT (S)-NAD(P)H-HYDRATE DEHYDRATASE"/>
    <property type="match status" value="1"/>
</dbReference>
<dbReference type="GO" id="GO:0052855">
    <property type="term" value="F:ADP-dependent NAD(P)H-hydrate dehydratase activity"/>
    <property type="evidence" value="ECO:0007669"/>
    <property type="project" value="TreeGrafter"/>
</dbReference>
<keyword evidence="1" id="KW-0547">Nucleotide-binding</keyword>
<comment type="caution">
    <text evidence="7">The sequence shown here is derived from an EMBL/GenBank/DDBJ whole genome shotgun (WGS) entry which is preliminary data.</text>
</comment>
<dbReference type="Pfam" id="PF01256">
    <property type="entry name" value="Carb_kinase"/>
    <property type="match status" value="1"/>
</dbReference>
<evidence type="ECO:0000313" key="8">
    <source>
        <dbReference type="Proteomes" id="UP000567293"/>
    </source>
</evidence>
<keyword evidence="3" id="KW-0521">NADP</keyword>
<organism evidence="7 8">
    <name type="scientific">Candidatus Acidiferrum panamense</name>
    <dbReference type="NCBI Taxonomy" id="2741543"/>
    <lineage>
        <taxon>Bacteria</taxon>
        <taxon>Pseudomonadati</taxon>
        <taxon>Acidobacteriota</taxon>
        <taxon>Terriglobia</taxon>
        <taxon>Candidatus Acidiferrales</taxon>
        <taxon>Candidatus Acidiferrum</taxon>
    </lineage>
</organism>
<dbReference type="Proteomes" id="UP000567293">
    <property type="component" value="Unassembled WGS sequence"/>
</dbReference>
<evidence type="ECO:0000259" key="6">
    <source>
        <dbReference type="PROSITE" id="PS51383"/>
    </source>
</evidence>
<dbReference type="SUPFAM" id="SSF53613">
    <property type="entry name" value="Ribokinase-like"/>
    <property type="match status" value="1"/>
</dbReference>
<dbReference type="HAMAP" id="MF_01965">
    <property type="entry name" value="NADHX_dehydratase"/>
    <property type="match status" value="1"/>
</dbReference>
<protein>
    <submittedName>
        <fullName evidence="7">NAD(P)H-hydrate dehydratase</fullName>
    </submittedName>
</protein>
<keyword evidence="2" id="KW-0067">ATP-binding</keyword>
<dbReference type="PROSITE" id="PS01050">
    <property type="entry name" value="YJEF_C_2"/>
    <property type="match status" value="1"/>
</dbReference>